<dbReference type="WBParaSite" id="nRc.2.0.1.t11572-RA">
    <property type="protein sequence ID" value="nRc.2.0.1.t11572-RA"/>
    <property type="gene ID" value="nRc.2.0.1.g11572"/>
</dbReference>
<accession>A0A915ICE6</accession>
<organism evidence="2 3">
    <name type="scientific">Romanomermis culicivorax</name>
    <name type="common">Nematode worm</name>
    <dbReference type="NCBI Taxonomy" id="13658"/>
    <lineage>
        <taxon>Eukaryota</taxon>
        <taxon>Metazoa</taxon>
        <taxon>Ecdysozoa</taxon>
        <taxon>Nematoda</taxon>
        <taxon>Enoplea</taxon>
        <taxon>Dorylaimia</taxon>
        <taxon>Mermithida</taxon>
        <taxon>Mermithoidea</taxon>
        <taxon>Mermithidae</taxon>
        <taxon>Romanomermis</taxon>
    </lineage>
</organism>
<name>A0A915ICE6_ROMCU</name>
<proteinExistence type="predicted"/>
<evidence type="ECO:0000313" key="3">
    <source>
        <dbReference type="WBParaSite" id="nRc.2.0.1.t11572-RA"/>
    </source>
</evidence>
<feature type="compositionally biased region" description="Low complexity" evidence="1">
    <location>
        <begin position="57"/>
        <end position="78"/>
    </location>
</feature>
<reference evidence="3" key="1">
    <citation type="submission" date="2022-11" db="UniProtKB">
        <authorList>
            <consortium name="WormBaseParasite"/>
        </authorList>
    </citation>
    <scope>IDENTIFICATION</scope>
</reference>
<dbReference type="AlphaFoldDB" id="A0A915ICE6"/>
<protein>
    <submittedName>
        <fullName evidence="3">Uncharacterized protein</fullName>
    </submittedName>
</protein>
<sequence length="99" mass="10055">MVQGNLWVLAGQYQDSASWRVRTGQDTAASASAGDQNAATSSCHQSYAGSCSSSCDATANATSGGTASYSTSSSATSRGRTRSCHHHAIRAPVSSCFAS</sequence>
<feature type="region of interest" description="Disordered" evidence="1">
    <location>
        <begin position="56"/>
        <end position="85"/>
    </location>
</feature>
<evidence type="ECO:0000313" key="2">
    <source>
        <dbReference type="Proteomes" id="UP000887565"/>
    </source>
</evidence>
<evidence type="ECO:0000256" key="1">
    <source>
        <dbReference type="SAM" id="MobiDB-lite"/>
    </source>
</evidence>
<keyword evidence="2" id="KW-1185">Reference proteome</keyword>
<dbReference type="Proteomes" id="UP000887565">
    <property type="component" value="Unplaced"/>
</dbReference>